<accession>A0ABQ7XTD8</accession>
<dbReference type="EMBL" id="JAGKQM010000019">
    <property type="protein sequence ID" value="KAH0859219.1"/>
    <property type="molecule type" value="Genomic_DNA"/>
</dbReference>
<dbReference type="Proteomes" id="UP000824890">
    <property type="component" value="Unassembled WGS sequence"/>
</dbReference>
<name>A0ABQ7XTD8_BRANA</name>
<comment type="caution">
    <text evidence="1">The sequence shown here is derived from an EMBL/GenBank/DDBJ whole genome shotgun (WGS) entry which is preliminary data.</text>
</comment>
<proteinExistence type="predicted"/>
<evidence type="ECO:0000313" key="1">
    <source>
        <dbReference type="EMBL" id="KAH0859219.1"/>
    </source>
</evidence>
<organism evidence="1 2">
    <name type="scientific">Brassica napus</name>
    <name type="common">Rape</name>
    <dbReference type="NCBI Taxonomy" id="3708"/>
    <lineage>
        <taxon>Eukaryota</taxon>
        <taxon>Viridiplantae</taxon>
        <taxon>Streptophyta</taxon>
        <taxon>Embryophyta</taxon>
        <taxon>Tracheophyta</taxon>
        <taxon>Spermatophyta</taxon>
        <taxon>Magnoliopsida</taxon>
        <taxon>eudicotyledons</taxon>
        <taxon>Gunneridae</taxon>
        <taxon>Pentapetalae</taxon>
        <taxon>rosids</taxon>
        <taxon>malvids</taxon>
        <taxon>Brassicales</taxon>
        <taxon>Brassicaceae</taxon>
        <taxon>Brassiceae</taxon>
        <taxon>Brassica</taxon>
    </lineage>
</organism>
<sequence length="134" mass="14827">MKGDKIHASLEKDLANQFNPFLAGGRSKNVTNFSLIRVKHLYKISFMSTTVFTKSSDFNYKTILEGTLNSDYLIDLIGHIVEVTHLEVVPVNGKVTKFGLNCVATLSTITLFNSIGVVGYLASWSTFSAMCREV</sequence>
<reference evidence="1 2" key="1">
    <citation type="submission" date="2021-05" db="EMBL/GenBank/DDBJ databases">
        <title>Genome Assembly of Synthetic Allotetraploid Brassica napus Reveals Homoeologous Exchanges between Subgenomes.</title>
        <authorList>
            <person name="Davis J.T."/>
        </authorList>
    </citation>
    <scope>NUCLEOTIDE SEQUENCE [LARGE SCALE GENOMIC DNA]</scope>
    <source>
        <strain evidence="2">cv. Da-Ae</strain>
        <tissue evidence="1">Seedling</tissue>
    </source>
</reference>
<evidence type="ECO:0000313" key="2">
    <source>
        <dbReference type="Proteomes" id="UP000824890"/>
    </source>
</evidence>
<keyword evidence="2" id="KW-1185">Reference proteome</keyword>
<protein>
    <submittedName>
        <fullName evidence="1">Uncharacterized protein</fullName>
    </submittedName>
</protein>
<gene>
    <name evidence="1" type="ORF">HID58_087480</name>
</gene>